<dbReference type="Proteomes" id="UP001432099">
    <property type="component" value="Chromosome"/>
</dbReference>
<organism evidence="1 2">
    <name type="scientific">Turicibacter faecis</name>
    <dbReference type="NCBI Taxonomy" id="2963365"/>
    <lineage>
        <taxon>Bacteria</taxon>
        <taxon>Bacillati</taxon>
        <taxon>Bacillota</taxon>
        <taxon>Erysipelotrichia</taxon>
        <taxon>Erysipelotrichales</taxon>
        <taxon>Turicibacteraceae</taxon>
        <taxon>Turicibacter</taxon>
    </lineage>
</organism>
<accession>A0ABN6ZK13</accession>
<evidence type="ECO:0000313" key="2">
    <source>
        <dbReference type="Proteomes" id="UP001432099"/>
    </source>
</evidence>
<keyword evidence="2" id="KW-1185">Reference proteome</keyword>
<evidence type="ECO:0008006" key="3">
    <source>
        <dbReference type="Google" id="ProtNLM"/>
    </source>
</evidence>
<evidence type="ECO:0000313" key="1">
    <source>
        <dbReference type="EMBL" id="BEH91676.1"/>
    </source>
</evidence>
<reference evidence="1" key="1">
    <citation type="journal article" date="2024" name="Int. J. Syst. Evol. Microbiol.">
        <title>Turicibacter faecis sp. nov., isolated from faeces of heart failure mouse model.</title>
        <authorList>
            <person name="Imamura Y."/>
            <person name="Motooka D."/>
            <person name="Nakajima Y."/>
            <person name="Ito S."/>
            <person name="Kitakaze M."/>
            <person name="Iida T."/>
            <person name="Nakamura S."/>
        </authorList>
    </citation>
    <scope>NUCLEOTIDE SEQUENCE</scope>
    <source>
        <strain evidence="1">TC023</strain>
    </source>
</reference>
<gene>
    <name evidence="1" type="ORF">T23_17780</name>
</gene>
<name>A0ABN6ZK13_9FIRM</name>
<protein>
    <recommendedName>
        <fullName evidence="3">Holin</fullName>
    </recommendedName>
</protein>
<dbReference type="EMBL" id="AP028127">
    <property type="protein sequence ID" value="BEH91676.1"/>
    <property type="molecule type" value="Genomic_DNA"/>
</dbReference>
<proteinExistence type="predicted"/>
<sequence>MNLVPLIIISVVVESAVETFNTIVKKNGKVSYKKIGAIVLSVAVCMCVPFDLFEAVGMDMACPYIGEFVTGLVVSRGGGVVNSLIERLLSAGTKEPPLVVSNSSDKEA</sequence>
<dbReference type="RefSeq" id="WP_161831040.1">
    <property type="nucleotide sequence ID" value="NZ_AP028127.1"/>
</dbReference>